<gene>
    <name evidence="6" type="ORF">PIIN_08073</name>
</gene>
<dbReference type="PROSITE" id="PS50056">
    <property type="entry name" value="TYR_PHOSPHATASE_2"/>
    <property type="match status" value="1"/>
</dbReference>
<feature type="region of interest" description="Disordered" evidence="3">
    <location>
        <begin position="742"/>
        <end position="763"/>
    </location>
</feature>
<dbReference type="InterPro" id="IPR020422">
    <property type="entry name" value="TYR_PHOSPHATASE_DUAL_dom"/>
</dbReference>
<dbReference type="OrthoDB" id="273181at2759"/>
<dbReference type="SMART" id="SM00195">
    <property type="entry name" value="DSPc"/>
    <property type="match status" value="1"/>
</dbReference>
<dbReference type="InterPro" id="IPR016130">
    <property type="entry name" value="Tyr_Pase_AS"/>
</dbReference>
<dbReference type="SUPFAM" id="SSF52799">
    <property type="entry name" value="(Phosphotyrosine protein) phosphatases II"/>
    <property type="match status" value="1"/>
</dbReference>
<feature type="region of interest" description="Disordered" evidence="3">
    <location>
        <begin position="510"/>
        <end position="566"/>
    </location>
</feature>
<dbReference type="PROSITE" id="PS00383">
    <property type="entry name" value="TYR_PHOSPHATASE_1"/>
    <property type="match status" value="1"/>
</dbReference>
<dbReference type="AlphaFoldDB" id="G4TS26"/>
<feature type="domain" description="Tyrosine-protein phosphatase" evidence="4">
    <location>
        <begin position="825"/>
        <end position="995"/>
    </location>
</feature>
<dbReference type="Proteomes" id="UP000007148">
    <property type="component" value="Unassembled WGS sequence"/>
</dbReference>
<feature type="region of interest" description="Disordered" evidence="3">
    <location>
        <begin position="146"/>
        <end position="182"/>
    </location>
</feature>
<keyword evidence="2" id="KW-0904">Protein phosphatase</keyword>
<keyword evidence="7" id="KW-1185">Reference proteome</keyword>
<feature type="compositionally biased region" description="Low complexity" evidence="3">
    <location>
        <begin position="526"/>
        <end position="550"/>
    </location>
</feature>
<accession>G4TS26</accession>
<dbReference type="EMBL" id="CAFZ01000281">
    <property type="protein sequence ID" value="CCA74119.1"/>
    <property type="molecule type" value="Genomic_DNA"/>
</dbReference>
<feature type="compositionally biased region" description="Basic and acidic residues" evidence="3">
    <location>
        <begin position="694"/>
        <end position="705"/>
    </location>
</feature>
<feature type="region of interest" description="Disordered" evidence="3">
    <location>
        <begin position="195"/>
        <end position="228"/>
    </location>
</feature>
<dbReference type="InterPro" id="IPR029021">
    <property type="entry name" value="Prot-tyrosine_phosphatase-like"/>
</dbReference>
<evidence type="ECO:0000313" key="6">
    <source>
        <dbReference type="EMBL" id="CCA74119.1"/>
    </source>
</evidence>
<dbReference type="PROSITE" id="PS50054">
    <property type="entry name" value="TYR_PHOSPHATASE_DUAL"/>
    <property type="match status" value="1"/>
</dbReference>
<organism evidence="6 7">
    <name type="scientific">Serendipita indica (strain DSM 11827)</name>
    <name type="common">Root endophyte fungus</name>
    <name type="synonym">Piriformospora indica</name>
    <dbReference type="NCBI Taxonomy" id="1109443"/>
    <lineage>
        <taxon>Eukaryota</taxon>
        <taxon>Fungi</taxon>
        <taxon>Dikarya</taxon>
        <taxon>Basidiomycota</taxon>
        <taxon>Agaricomycotina</taxon>
        <taxon>Agaricomycetes</taxon>
        <taxon>Sebacinales</taxon>
        <taxon>Serendipitaceae</taxon>
        <taxon>Serendipita</taxon>
    </lineage>
</organism>
<keyword evidence="1" id="KW-0378">Hydrolase</keyword>
<dbReference type="InterPro" id="IPR000340">
    <property type="entry name" value="Dual-sp_phosphatase_cat-dom"/>
</dbReference>
<dbReference type="eggNOG" id="KOG1716">
    <property type="taxonomic scope" value="Eukaryota"/>
</dbReference>
<dbReference type="InterPro" id="IPR000387">
    <property type="entry name" value="Tyr_Pase_dom"/>
</dbReference>
<dbReference type="HOGENOM" id="CLU_003560_0_0_1"/>
<evidence type="ECO:0000313" key="7">
    <source>
        <dbReference type="Proteomes" id="UP000007148"/>
    </source>
</evidence>
<feature type="domain" description="Tyrosine specific protein phosphatases" evidence="5">
    <location>
        <begin position="914"/>
        <end position="982"/>
    </location>
</feature>
<evidence type="ECO:0000256" key="2">
    <source>
        <dbReference type="ARBA" id="ARBA00022912"/>
    </source>
</evidence>
<feature type="region of interest" description="Disordered" evidence="3">
    <location>
        <begin position="777"/>
        <end position="803"/>
    </location>
</feature>
<dbReference type="PANTHER" id="PTHR47550">
    <property type="entry name" value="DUAL SPECIFICITY PROTEIN PHOSPHATASE PPS1"/>
    <property type="match status" value="1"/>
</dbReference>
<sequence>MSSSGHSDTANAEPAGLKYPPRFLSSLPILLPRPAPFAPIRALTAAQFAEIHTLYSLADEDLLGDSTLFPFLHGIEGNNLSQNTFFANASRGLLPAYAQHPLLPPVNPTPKVPEYRGLIWVRADDLDGPGHASPGLVVGRDDFEMHDSSHFDEDEDEQLSDNSQQTSEHAHEATASNPPAAGSIAIAIPGRSARSASTSTTSYSSSEVPISPSTAPTSLPTSPSSAHCGSTPFSSMYSNLLTSTLRAEDLLTTCADGPCFVPPRVPDGISLRNFGIQVPIYATLSDVVIYSPRGMTRASFALAERFKHAIEAKARERERYGKGDIVHYNVFVITDPFSEFENKFPHLVAWDSIGRPIQYVDFAAREREEICNLTQATEVCDGLWLGNSNDVPSYQNGLLGNDPFTGATQNNPQGFDICIECCDGTHFPTSRELESVENHLRLLDELWVSRWQQDTPADGKPDEPPVRPPPSANHILHLAFPSSPIVNQHTVSQLIAFIAFLQGLLYPEAPQNSSPTSASGSNFFTSPGLSNSNSNSGSFPPSSSSNSVSFPHHRRDESAGSNKSVHANRPLRKCKILLYSSDGYTETSILALCLLMARKPSHFTPMQSSMLSAFVDPTSVHPDPEGTHHSLHRTHSATVTKTYLSGGGSSAGMSLPEAYLELQIARGRSFYVYPTDLDLLKRAEARLYVPSRNAPKERGRDREVTNNRNMTIDGAGGADNANQSTNGFSRWKWSTWGSRASFSIPAPPPEEDEAPASSSNTAAMVLSSSTPNSALVMNNSSGALGSRGVSNGTPKRRARASTSPMPQVWADHWAWFSDPRFDGSFPSRVLPFLYLGNLAHASNAYMLHALGITHVVSVGECALVPPQGNTSQAAEYRFSYGGKVLGAGPGSLWIEEREGRIKGVSDDGIDSLRPRFREVCDWIDAARQEGGKVLVHCRVGVSRSATVTIAYVMKHMGMSLVDAYLLVRSRRLSVLIQPNLRLLYNLSSWEAEIARERFASEGEQALHAYLSRRLSWPYLAREVHLLNEKYIQ</sequence>
<dbReference type="Pfam" id="PF00782">
    <property type="entry name" value="DSPc"/>
    <property type="match status" value="1"/>
</dbReference>
<dbReference type="InterPro" id="IPR053239">
    <property type="entry name" value="Dual_spec_PTase"/>
</dbReference>
<evidence type="ECO:0000256" key="3">
    <source>
        <dbReference type="SAM" id="MobiDB-lite"/>
    </source>
</evidence>
<dbReference type="InterPro" id="IPR047949">
    <property type="entry name" value="PPS1_DSP"/>
</dbReference>
<dbReference type="GO" id="GO:0005634">
    <property type="term" value="C:nucleus"/>
    <property type="evidence" value="ECO:0007669"/>
    <property type="project" value="GOC"/>
</dbReference>
<dbReference type="STRING" id="1109443.G4TS26"/>
<evidence type="ECO:0000256" key="1">
    <source>
        <dbReference type="ARBA" id="ARBA00022801"/>
    </source>
</evidence>
<feature type="compositionally biased region" description="Polar residues" evidence="3">
    <location>
        <begin position="777"/>
        <end position="793"/>
    </location>
</feature>
<feature type="compositionally biased region" description="Polar residues" evidence="3">
    <location>
        <begin position="510"/>
        <end position="525"/>
    </location>
</feature>
<feature type="region of interest" description="Disordered" evidence="3">
    <location>
        <begin position="453"/>
        <end position="474"/>
    </location>
</feature>
<protein>
    <submittedName>
        <fullName evidence="6">Related to protein tyrosine phosphatase PPS1</fullName>
    </submittedName>
</protein>
<proteinExistence type="predicted"/>
<reference evidence="6 7" key="1">
    <citation type="journal article" date="2011" name="PLoS Pathog.">
        <title>Endophytic Life Strategies Decoded by Genome and Transcriptome Analyses of the Mutualistic Root Symbiont Piriformospora indica.</title>
        <authorList>
            <person name="Zuccaro A."/>
            <person name="Lahrmann U."/>
            <person name="Guldener U."/>
            <person name="Langen G."/>
            <person name="Pfiffi S."/>
            <person name="Biedenkopf D."/>
            <person name="Wong P."/>
            <person name="Samans B."/>
            <person name="Grimm C."/>
            <person name="Basiewicz M."/>
            <person name="Murat C."/>
            <person name="Martin F."/>
            <person name="Kogel K.H."/>
        </authorList>
    </citation>
    <scope>NUCLEOTIDE SEQUENCE [LARGE SCALE GENOMIC DNA]</scope>
    <source>
        <strain evidence="6 7">DSM 11827</strain>
    </source>
</reference>
<comment type="caution">
    <text evidence="6">The sequence shown here is derived from an EMBL/GenBank/DDBJ whole genome shotgun (WGS) entry which is preliminary data.</text>
</comment>
<dbReference type="PANTHER" id="PTHR47550:SF1">
    <property type="entry name" value="DUAL SPECIFICITY PROTEIN PHOSPHATASE PPS1"/>
    <property type="match status" value="1"/>
</dbReference>
<dbReference type="GO" id="GO:0008138">
    <property type="term" value="F:protein tyrosine/serine/threonine phosphatase activity"/>
    <property type="evidence" value="ECO:0007669"/>
    <property type="project" value="InterPro"/>
</dbReference>
<name>G4TS26_SERID</name>
<feature type="compositionally biased region" description="Low complexity" evidence="3">
    <location>
        <begin position="195"/>
        <end position="225"/>
    </location>
</feature>
<evidence type="ECO:0000259" key="4">
    <source>
        <dbReference type="PROSITE" id="PS50054"/>
    </source>
</evidence>
<dbReference type="Gene3D" id="3.90.190.10">
    <property type="entry name" value="Protein tyrosine phosphatase superfamily"/>
    <property type="match status" value="1"/>
</dbReference>
<dbReference type="InParanoid" id="G4TS26"/>
<feature type="region of interest" description="Disordered" evidence="3">
    <location>
        <begin position="691"/>
        <end position="725"/>
    </location>
</feature>
<dbReference type="CDD" id="cd14516">
    <property type="entry name" value="DSP_fungal_PPS1"/>
    <property type="match status" value="1"/>
</dbReference>
<evidence type="ECO:0000259" key="5">
    <source>
        <dbReference type="PROSITE" id="PS50056"/>
    </source>
</evidence>
<dbReference type="OMA" id="DLCIECH"/>
<dbReference type="GO" id="GO:0033260">
    <property type="term" value="P:nuclear DNA replication"/>
    <property type="evidence" value="ECO:0007669"/>
    <property type="project" value="InterPro"/>
</dbReference>